<sequence>MDPISAFGLISGALQVGQVITDTLAGLAHLREKYQHADLTIRTLEQQLTTIRAAITQLDDWTRVRLRDSPAEYNMSLDVALDGCRTVMEAFSDEVAVLTQDTSSNETGIGFRTRMRVVWKEDVMRGHQERLHSQVIALQLLVQACQCRSSAEQVELLRKAESRHIIWKVADDAATLRSSTRYSASRADTASNLSQRESTIGSTVFDFDRTLGASLPYQRIPERSYSRPETWSTTSNGDHSQTTDEGYVSGVATSTSVSRTGSLVLPGHPSGTISPTFGHSNSVGLSPTARTPTLNHARRSKSDSTHAPQLDRSSGSKRGKIQSVLRRLSVNSMKSVSSPQVPTRGLTDGSTTTRRRQYNRDVNTSIDLTSSDGASAPLIVKTAQTGSWPDIEKLIERGCDLEAKHFQSRRTALLVAAHCGNEAVVDLLIQKHARLDAVDRSGSTALHLAASRGHCGVLELLLSETLNIEARDSRGRTALWVAAERAKANARADAQMTALHVASKQGADLEAKDGTMMTALHYACENVNVDVPGCDRRTPLICAAARKASTGSSDDAGMTALHWAAYNGHTEAVEILSSRKSSLAKVNSAKRTALHLAAMNSQFAVVELLLRKEMPVETRCQSGLTALHYACLANSTEISKLLLMSGADIEAQLEGELQRHPVHIAAAQGSMGLLNLLCDKGASLEVRDALGYRALGVACRTGHTAAVQNLLDRKSPVHMASGSWARDDSPLCLAAMKRGAFVLKQDEQDWYPYQYAAYHGHSRVLELLLALLQFEGIGFAPAADISEERKREQPETLIRNNASSQGTGLVSPGSLPAHFVSSLATLPSTLEQGLPTSEQRNLNRPSLGTALEQNLRLESRNSQISTTSRPPLSHPTPVREGPIQPGSRFIDTPVSIIEASTARTHEGPPSRTEARESWESNPLAVQRPALVLDSDSESIASYSTASEGGREYPTRNLVELPA</sequence>
<dbReference type="SMART" id="SM00248">
    <property type="entry name" value="ANK"/>
    <property type="match status" value="9"/>
</dbReference>
<dbReference type="PANTHER" id="PTHR24166:SF48">
    <property type="entry name" value="PROTEIN VAPYRIN"/>
    <property type="match status" value="1"/>
</dbReference>
<feature type="repeat" description="ANK" evidence="3">
    <location>
        <begin position="556"/>
        <end position="588"/>
    </location>
</feature>
<feature type="compositionally biased region" description="Polar residues" evidence="4">
    <location>
        <begin position="860"/>
        <end position="870"/>
    </location>
</feature>
<feature type="region of interest" description="Disordered" evidence="4">
    <location>
        <begin position="267"/>
        <end position="356"/>
    </location>
</feature>
<dbReference type="Pfam" id="PF12796">
    <property type="entry name" value="Ank_2"/>
    <property type="match status" value="4"/>
</dbReference>
<feature type="repeat" description="ANK" evidence="3">
    <location>
        <begin position="622"/>
        <end position="654"/>
    </location>
</feature>
<keyword evidence="2 3" id="KW-0040">ANK repeat</keyword>
<feature type="repeat" description="ANK" evidence="3">
    <location>
        <begin position="657"/>
        <end position="689"/>
    </location>
</feature>
<feature type="compositionally biased region" description="Polar residues" evidence="4">
    <location>
        <begin position="798"/>
        <end position="808"/>
    </location>
</feature>
<gene>
    <name evidence="5" type="ORF">BDW59DRAFT_175843</name>
</gene>
<evidence type="ECO:0000256" key="4">
    <source>
        <dbReference type="SAM" id="MobiDB-lite"/>
    </source>
</evidence>
<keyword evidence="1" id="KW-0677">Repeat</keyword>
<feature type="region of interest" description="Disordered" evidence="4">
    <location>
        <begin position="218"/>
        <end position="246"/>
    </location>
</feature>
<comment type="caution">
    <text evidence="5">The sequence shown here is derived from an EMBL/GenBank/DDBJ whole genome shotgun (WGS) entry which is preliminary data.</text>
</comment>
<protein>
    <submittedName>
        <fullName evidence="5">Ankyrin repeat-containing domain protein</fullName>
    </submittedName>
</protein>
<feature type="compositionally biased region" description="Polar residues" evidence="4">
    <location>
        <begin position="271"/>
        <end position="294"/>
    </location>
</feature>
<name>A0ABR4HLN9_9EURO</name>
<dbReference type="PANTHER" id="PTHR24166">
    <property type="entry name" value="ROLLING PEBBLES, ISOFORM B"/>
    <property type="match status" value="1"/>
</dbReference>
<dbReference type="PROSITE" id="PS50088">
    <property type="entry name" value="ANK_REPEAT"/>
    <property type="match status" value="6"/>
</dbReference>
<evidence type="ECO:0000313" key="5">
    <source>
        <dbReference type="EMBL" id="KAL2816396.1"/>
    </source>
</evidence>
<feature type="compositionally biased region" description="Basic and acidic residues" evidence="4">
    <location>
        <begin position="903"/>
        <end position="918"/>
    </location>
</feature>
<dbReference type="InterPro" id="IPR036770">
    <property type="entry name" value="Ankyrin_rpt-contain_sf"/>
</dbReference>
<dbReference type="PRINTS" id="PR01415">
    <property type="entry name" value="ANKYRIN"/>
</dbReference>
<feature type="compositionally biased region" description="Polar residues" evidence="4">
    <location>
        <begin position="227"/>
        <end position="244"/>
    </location>
</feature>
<keyword evidence="6" id="KW-1185">Reference proteome</keyword>
<reference evidence="5 6" key="1">
    <citation type="submission" date="2024-07" db="EMBL/GenBank/DDBJ databases">
        <title>Section-level genome sequencing and comparative genomics of Aspergillus sections Usti and Cavernicolus.</title>
        <authorList>
            <consortium name="Lawrence Berkeley National Laboratory"/>
            <person name="Nybo J.L."/>
            <person name="Vesth T.C."/>
            <person name="Theobald S."/>
            <person name="Frisvad J.C."/>
            <person name="Larsen T.O."/>
            <person name="Kjaerboelling I."/>
            <person name="Rothschild-Mancinelli K."/>
            <person name="Lyhne E.K."/>
            <person name="Kogle M.E."/>
            <person name="Barry K."/>
            <person name="Clum A."/>
            <person name="Na H."/>
            <person name="Ledsgaard L."/>
            <person name="Lin J."/>
            <person name="Lipzen A."/>
            <person name="Kuo A."/>
            <person name="Riley R."/>
            <person name="Mondo S."/>
            <person name="LaButti K."/>
            <person name="Haridas S."/>
            <person name="Pangalinan J."/>
            <person name="Salamov A.A."/>
            <person name="Simmons B.A."/>
            <person name="Magnuson J.K."/>
            <person name="Chen J."/>
            <person name="Drula E."/>
            <person name="Henrissat B."/>
            <person name="Wiebenga A."/>
            <person name="Lubbers R.J."/>
            <person name="Gomes A.C."/>
            <person name="Makela M.R."/>
            <person name="Stajich J."/>
            <person name="Grigoriev I.V."/>
            <person name="Mortensen U.H."/>
            <person name="De vries R.P."/>
            <person name="Baker S.E."/>
            <person name="Andersen M.R."/>
        </authorList>
    </citation>
    <scope>NUCLEOTIDE SEQUENCE [LARGE SCALE GENOMIC DNA]</scope>
    <source>
        <strain evidence="5 6">CBS 600.67</strain>
    </source>
</reference>
<dbReference type="Gene3D" id="1.25.40.20">
    <property type="entry name" value="Ankyrin repeat-containing domain"/>
    <property type="match status" value="4"/>
</dbReference>
<evidence type="ECO:0000256" key="3">
    <source>
        <dbReference type="PROSITE-ProRule" id="PRU00023"/>
    </source>
</evidence>
<dbReference type="InterPro" id="IPR050889">
    <property type="entry name" value="Dendritic_Spine_Reg/Scaffold"/>
</dbReference>
<dbReference type="InterPro" id="IPR002110">
    <property type="entry name" value="Ankyrin_rpt"/>
</dbReference>
<evidence type="ECO:0000256" key="2">
    <source>
        <dbReference type="ARBA" id="ARBA00023043"/>
    </source>
</evidence>
<feature type="repeat" description="ANK" evidence="3">
    <location>
        <begin position="441"/>
        <end position="473"/>
    </location>
</feature>
<evidence type="ECO:0000313" key="6">
    <source>
        <dbReference type="Proteomes" id="UP001610335"/>
    </source>
</evidence>
<dbReference type="PROSITE" id="PS50297">
    <property type="entry name" value="ANK_REP_REGION"/>
    <property type="match status" value="4"/>
</dbReference>
<dbReference type="EMBL" id="JBFXLS010000102">
    <property type="protein sequence ID" value="KAL2816396.1"/>
    <property type="molecule type" value="Genomic_DNA"/>
</dbReference>
<dbReference type="Proteomes" id="UP001610335">
    <property type="component" value="Unassembled WGS sequence"/>
</dbReference>
<organism evidence="5 6">
    <name type="scientific">Aspergillus cavernicola</name>
    <dbReference type="NCBI Taxonomy" id="176166"/>
    <lineage>
        <taxon>Eukaryota</taxon>
        <taxon>Fungi</taxon>
        <taxon>Dikarya</taxon>
        <taxon>Ascomycota</taxon>
        <taxon>Pezizomycotina</taxon>
        <taxon>Eurotiomycetes</taxon>
        <taxon>Eurotiomycetidae</taxon>
        <taxon>Eurotiales</taxon>
        <taxon>Aspergillaceae</taxon>
        <taxon>Aspergillus</taxon>
        <taxon>Aspergillus subgen. Nidulantes</taxon>
    </lineage>
</organism>
<dbReference type="SUPFAM" id="SSF48403">
    <property type="entry name" value="Ankyrin repeat"/>
    <property type="match status" value="2"/>
</dbReference>
<feature type="repeat" description="ANK" evidence="3">
    <location>
        <begin position="408"/>
        <end position="440"/>
    </location>
</feature>
<accession>A0ABR4HLN9</accession>
<feature type="repeat" description="ANK" evidence="3">
    <location>
        <begin position="589"/>
        <end position="621"/>
    </location>
</feature>
<feature type="compositionally biased region" description="Polar residues" evidence="4">
    <location>
        <begin position="329"/>
        <end position="341"/>
    </location>
</feature>
<feature type="region of interest" description="Disordered" evidence="4">
    <location>
        <begin position="940"/>
        <end position="962"/>
    </location>
</feature>
<evidence type="ECO:0000256" key="1">
    <source>
        <dbReference type="ARBA" id="ARBA00022737"/>
    </source>
</evidence>
<feature type="region of interest" description="Disordered" evidence="4">
    <location>
        <begin position="788"/>
        <end position="810"/>
    </location>
</feature>
<feature type="region of interest" description="Disordered" evidence="4">
    <location>
        <begin position="853"/>
        <end position="922"/>
    </location>
</feature>
<proteinExistence type="predicted"/>